<evidence type="ECO:0000313" key="2">
    <source>
        <dbReference type="EMBL" id="VFJ12372.1"/>
    </source>
</evidence>
<sequence>MNQIYGSTMLSIVVMAIAMFSIDSSCLNIVLAQSGNNLGLDGDDDNDTSQPETSSQEANHHSMCVSGDITSLSCNNLSSESIGDYALGPKGPTGEKGDRGPQGPAGPQSIVGKIYTAEQVTDDTSPFEAFSQCDPGDYAISGVTYYRYLGDTVAPLAFLQTGQSSLDSWGIAATPLMEDDFEVFAMAYCFDNP</sequence>
<dbReference type="OrthoDB" id="386336at2157"/>
<dbReference type="KEGG" id="nfn:NFRAN_0051"/>
<protein>
    <submittedName>
        <fullName evidence="2">Putative Collagen triple helix repeat (20 copies)</fullName>
    </submittedName>
</protein>
<feature type="compositionally biased region" description="Polar residues" evidence="1">
    <location>
        <begin position="48"/>
        <end position="57"/>
    </location>
</feature>
<gene>
    <name evidence="2" type="ORF">NFRAN_0051</name>
</gene>
<dbReference type="RefSeq" id="WP_134482527.1">
    <property type="nucleotide sequence ID" value="NZ_LR216287.1"/>
</dbReference>
<dbReference type="AlphaFoldDB" id="A0A484I7W4"/>
<keyword evidence="3" id="KW-1185">Reference proteome</keyword>
<reference evidence="2 3" key="1">
    <citation type="submission" date="2019-02" db="EMBL/GenBank/DDBJ databases">
        <authorList>
            <person name="Lehtovirta-Morley E L."/>
        </authorList>
    </citation>
    <scope>NUCLEOTIDE SEQUENCE [LARGE SCALE GENOMIC DNA]</scope>
    <source>
        <strain evidence="2">NFRAN1</strain>
    </source>
</reference>
<dbReference type="GeneID" id="39419654"/>
<feature type="region of interest" description="Disordered" evidence="1">
    <location>
        <begin position="85"/>
        <end position="109"/>
    </location>
</feature>
<dbReference type="Gene3D" id="1.20.5.320">
    <property type="entry name" value="6-Phosphogluconate Dehydrogenase, domain 3"/>
    <property type="match status" value="1"/>
</dbReference>
<evidence type="ECO:0000313" key="3">
    <source>
        <dbReference type="Proteomes" id="UP000294299"/>
    </source>
</evidence>
<organism evidence="2 3">
    <name type="scientific">Candidatus Nitrosocosmicus franklandianus</name>
    <dbReference type="NCBI Taxonomy" id="1798806"/>
    <lineage>
        <taxon>Archaea</taxon>
        <taxon>Nitrososphaerota</taxon>
        <taxon>Nitrososphaeria</taxon>
        <taxon>Nitrososphaerales</taxon>
        <taxon>Nitrososphaeraceae</taxon>
        <taxon>Candidatus Nitrosocosmicus</taxon>
    </lineage>
</organism>
<dbReference type="Proteomes" id="UP000294299">
    <property type="component" value="Chromosome NFRAN"/>
</dbReference>
<dbReference type="EMBL" id="LR216287">
    <property type="protein sequence ID" value="VFJ12372.1"/>
    <property type="molecule type" value="Genomic_DNA"/>
</dbReference>
<accession>A0A484I7W4</accession>
<feature type="region of interest" description="Disordered" evidence="1">
    <location>
        <begin position="41"/>
        <end position="61"/>
    </location>
</feature>
<name>A0A484I7W4_9ARCH</name>
<evidence type="ECO:0000256" key="1">
    <source>
        <dbReference type="SAM" id="MobiDB-lite"/>
    </source>
</evidence>
<keyword evidence="2" id="KW-0176">Collagen</keyword>
<proteinExistence type="predicted"/>